<keyword evidence="2" id="KW-1185">Reference proteome</keyword>
<protein>
    <submittedName>
        <fullName evidence="1">Uncharacterized protein</fullName>
    </submittedName>
</protein>
<evidence type="ECO:0000313" key="2">
    <source>
        <dbReference type="Proteomes" id="UP000886998"/>
    </source>
</evidence>
<evidence type="ECO:0000313" key="1">
    <source>
        <dbReference type="EMBL" id="GFY40998.1"/>
    </source>
</evidence>
<proteinExistence type="predicted"/>
<sequence length="73" mass="8945">MKFAVWLDIVDIIYYNQRELEKSIKITSWIFYKETQCKLSKWESVWKHICIELGQKKINFKGKRVYELKISLD</sequence>
<organism evidence="1 2">
    <name type="scientific">Trichonephila inaurata madagascariensis</name>
    <dbReference type="NCBI Taxonomy" id="2747483"/>
    <lineage>
        <taxon>Eukaryota</taxon>
        <taxon>Metazoa</taxon>
        <taxon>Ecdysozoa</taxon>
        <taxon>Arthropoda</taxon>
        <taxon>Chelicerata</taxon>
        <taxon>Arachnida</taxon>
        <taxon>Araneae</taxon>
        <taxon>Araneomorphae</taxon>
        <taxon>Entelegynae</taxon>
        <taxon>Araneoidea</taxon>
        <taxon>Nephilidae</taxon>
        <taxon>Trichonephila</taxon>
        <taxon>Trichonephila inaurata</taxon>
    </lineage>
</organism>
<dbReference type="AlphaFoldDB" id="A0A8X7BRV3"/>
<accession>A0A8X7BRV3</accession>
<dbReference type="EMBL" id="BMAV01002221">
    <property type="protein sequence ID" value="GFY40998.1"/>
    <property type="molecule type" value="Genomic_DNA"/>
</dbReference>
<dbReference type="OrthoDB" id="10489212at2759"/>
<gene>
    <name evidence="1" type="ORF">TNIN_130681</name>
</gene>
<dbReference type="Proteomes" id="UP000886998">
    <property type="component" value="Unassembled WGS sequence"/>
</dbReference>
<reference evidence="1" key="1">
    <citation type="submission" date="2020-08" db="EMBL/GenBank/DDBJ databases">
        <title>Multicomponent nature underlies the extraordinary mechanical properties of spider dragline silk.</title>
        <authorList>
            <person name="Kono N."/>
            <person name="Nakamura H."/>
            <person name="Mori M."/>
            <person name="Yoshida Y."/>
            <person name="Ohtoshi R."/>
            <person name="Malay A.D."/>
            <person name="Moran D.A.P."/>
            <person name="Tomita M."/>
            <person name="Numata K."/>
            <person name="Arakawa K."/>
        </authorList>
    </citation>
    <scope>NUCLEOTIDE SEQUENCE</scope>
</reference>
<name>A0A8X7BRV3_9ARAC</name>
<comment type="caution">
    <text evidence="1">The sequence shown here is derived from an EMBL/GenBank/DDBJ whole genome shotgun (WGS) entry which is preliminary data.</text>
</comment>